<reference evidence="2" key="1">
    <citation type="submission" date="2025-08" db="UniProtKB">
        <authorList>
            <consortium name="Ensembl"/>
        </authorList>
    </citation>
    <scope>IDENTIFICATION</scope>
</reference>
<dbReference type="SUPFAM" id="SSF88697">
    <property type="entry name" value="PUA domain-like"/>
    <property type="match status" value="1"/>
</dbReference>
<dbReference type="OrthoDB" id="264917at2759"/>
<dbReference type="Pfam" id="PF02190">
    <property type="entry name" value="LON_substr_bdg"/>
    <property type="match status" value="1"/>
</dbReference>
<organism evidence="2 3">
    <name type="scientific">Leptobrachium leishanense</name>
    <name type="common">Leishan spiny toad</name>
    <dbReference type="NCBI Taxonomy" id="445787"/>
    <lineage>
        <taxon>Eukaryota</taxon>
        <taxon>Metazoa</taxon>
        <taxon>Chordata</taxon>
        <taxon>Craniata</taxon>
        <taxon>Vertebrata</taxon>
        <taxon>Euteleostomi</taxon>
        <taxon>Amphibia</taxon>
        <taxon>Batrachia</taxon>
        <taxon>Anura</taxon>
        <taxon>Pelobatoidea</taxon>
        <taxon>Megophryidae</taxon>
        <taxon>Leptobrachium</taxon>
    </lineage>
</organism>
<dbReference type="PANTHER" id="PTHR23327:SF4">
    <property type="entry name" value="LON PEPTIDASE N-TERMINAL DOMAIN AND RING FINGER PROTEIN 1"/>
    <property type="match status" value="1"/>
</dbReference>
<name>A0A8C5P8Q3_9ANUR</name>
<feature type="domain" description="Lon N-terminal" evidence="1">
    <location>
        <begin position="1"/>
        <end position="193"/>
    </location>
</feature>
<dbReference type="SMART" id="SM00464">
    <property type="entry name" value="LON"/>
    <property type="match status" value="1"/>
</dbReference>
<evidence type="ECO:0000313" key="2">
    <source>
        <dbReference type="Ensembl" id="ENSLLEP00000005070.1"/>
    </source>
</evidence>
<dbReference type="AlphaFoldDB" id="A0A8C5P8Q3"/>
<dbReference type="Proteomes" id="UP000694569">
    <property type="component" value="Unplaced"/>
</dbReference>
<dbReference type="InterPro" id="IPR015947">
    <property type="entry name" value="PUA-like_sf"/>
</dbReference>
<accession>A0A8C5P8Q3</accession>
<dbReference type="InterPro" id="IPR046336">
    <property type="entry name" value="Lon_prtase_N_sf"/>
</dbReference>
<dbReference type="PROSITE" id="PS51787">
    <property type="entry name" value="LON_N"/>
    <property type="match status" value="1"/>
</dbReference>
<protein>
    <recommendedName>
        <fullName evidence="1">Lon N-terminal domain-containing protein</fullName>
    </recommendedName>
</protein>
<keyword evidence="3" id="KW-1185">Reference proteome</keyword>
<evidence type="ECO:0000259" key="1">
    <source>
        <dbReference type="PROSITE" id="PS51787"/>
    </source>
</evidence>
<dbReference type="Gene3D" id="2.30.130.40">
    <property type="entry name" value="LON domain-like"/>
    <property type="match status" value="1"/>
</dbReference>
<dbReference type="PANTHER" id="PTHR23327">
    <property type="entry name" value="RING FINGER PROTEIN 127"/>
    <property type="match status" value="1"/>
</dbReference>
<sequence length="198" mass="23463">MAYPNVPCPLHVFEPRYRLMIRRCMETGTKQFGMCIIDREKGFADYGCMLQIRNVHFLPDGRSVVDTLGGKRFRVLERGMRDGYHTADIEYLSDIQVEVEELQQLWELHDAVYNQACLWFQNLRHRFRTQILHHFGSMPEREENLQVIPNGPAWCWWLLPVLPVDFRCQLSVLSTTSLKDRLLKIQQILTYFSRDQSK</sequence>
<proteinExistence type="predicted"/>
<dbReference type="GO" id="GO:0061630">
    <property type="term" value="F:ubiquitin protein ligase activity"/>
    <property type="evidence" value="ECO:0007669"/>
    <property type="project" value="TreeGrafter"/>
</dbReference>
<dbReference type="InterPro" id="IPR003111">
    <property type="entry name" value="Lon_prtase_N"/>
</dbReference>
<reference evidence="2" key="2">
    <citation type="submission" date="2025-09" db="UniProtKB">
        <authorList>
            <consortium name="Ensembl"/>
        </authorList>
    </citation>
    <scope>IDENTIFICATION</scope>
</reference>
<dbReference type="Ensembl" id="ENSLLET00000005292.1">
    <property type="protein sequence ID" value="ENSLLEP00000005070.1"/>
    <property type="gene ID" value="ENSLLEG00000003226.1"/>
</dbReference>
<evidence type="ECO:0000313" key="3">
    <source>
        <dbReference type="Proteomes" id="UP000694569"/>
    </source>
</evidence>
<dbReference type="GeneTree" id="ENSGT00440000033329"/>